<dbReference type="Proteomes" id="UP001485043">
    <property type="component" value="Unassembled WGS sequence"/>
</dbReference>
<feature type="region of interest" description="Disordered" evidence="1">
    <location>
        <begin position="1"/>
        <end position="56"/>
    </location>
</feature>
<organism evidence="2 3">
    <name type="scientific">Apatococcus fuscideae</name>
    <dbReference type="NCBI Taxonomy" id="2026836"/>
    <lineage>
        <taxon>Eukaryota</taxon>
        <taxon>Viridiplantae</taxon>
        <taxon>Chlorophyta</taxon>
        <taxon>core chlorophytes</taxon>
        <taxon>Trebouxiophyceae</taxon>
        <taxon>Chlorellales</taxon>
        <taxon>Chlorellaceae</taxon>
        <taxon>Apatococcus</taxon>
    </lineage>
</organism>
<evidence type="ECO:0000313" key="2">
    <source>
        <dbReference type="EMBL" id="KAK9858868.1"/>
    </source>
</evidence>
<proteinExistence type="predicted"/>
<keyword evidence="3" id="KW-1185">Reference proteome</keyword>
<accession>A0AAW1SVS9</accession>
<sequence>MDRRLHASNDAPPSREGGSMVPRGAPGLPPVEPLGKGICAFGPGGAPGSPHQTPSRATWALLGRPHGAQAPATSLVCHTLWRPPMQCPLDRRQEHHQRRASQCPSPAVHQEGCQELLRGPCRHLTLWVSHLSKVPWVGQNVEDLTYSRRSASRQAAPS</sequence>
<gene>
    <name evidence="2" type="ORF">WJX84_005164</name>
</gene>
<dbReference type="EMBL" id="JALJOV010000901">
    <property type="protein sequence ID" value="KAK9858868.1"/>
    <property type="molecule type" value="Genomic_DNA"/>
</dbReference>
<evidence type="ECO:0000256" key="1">
    <source>
        <dbReference type="SAM" id="MobiDB-lite"/>
    </source>
</evidence>
<evidence type="ECO:0000313" key="3">
    <source>
        <dbReference type="Proteomes" id="UP001485043"/>
    </source>
</evidence>
<protein>
    <submittedName>
        <fullName evidence="2">Uncharacterized protein</fullName>
    </submittedName>
</protein>
<reference evidence="2 3" key="1">
    <citation type="journal article" date="2024" name="Nat. Commun.">
        <title>Phylogenomics reveals the evolutionary origins of lichenization in chlorophyte algae.</title>
        <authorList>
            <person name="Puginier C."/>
            <person name="Libourel C."/>
            <person name="Otte J."/>
            <person name="Skaloud P."/>
            <person name="Haon M."/>
            <person name="Grisel S."/>
            <person name="Petersen M."/>
            <person name="Berrin J.G."/>
            <person name="Delaux P.M."/>
            <person name="Dal Grande F."/>
            <person name="Keller J."/>
        </authorList>
    </citation>
    <scope>NUCLEOTIDE SEQUENCE [LARGE SCALE GENOMIC DNA]</scope>
    <source>
        <strain evidence="2 3">SAG 2523</strain>
    </source>
</reference>
<dbReference type="AlphaFoldDB" id="A0AAW1SVS9"/>
<name>A0AAW1SVS9_9CHLO</name>
<comment type="caution">
    <text evidence="2">The sequence shown here is derived from an EMBL/GenBank/DDBJ whole genome shotgun (WGS) entry which is preliminary data.</text>
</comment>